<protein>
    <recommendedName>
        <fullName evidence="6">GH16 domain-containing protein</fullName>
    </recommendedName>
</protein>
<accession>A0A9P5RU34</accession>
<dbReference type="SUPFAM" id="SSF49899">
    <property type="entry name" value="Concanavalin A-like lectins/glucanases"/>
    <property type="match status" value="1"/>
</dbReference>
<feature type="active site" description="Proton donor" evidence="3">
    <location>
        <position position="242"/>
    </location>
</feature>
<dbReference type="InterPro" id="IPR000757">
    <property type="entry name" value="Beta-glucanase-like"/>
</dbReference>
<feature type="chain" id="PRO_5040206739" description="GH16 domain-containing protein" evidence="5">
    <location>
        <begin position="26"/>
        <end position="361"/>
    </location>
</feature>
<sequence>MKFRLTTTGLFSLALTLAFIASTDSSAGLPTVPTDSNNKEPVRANIDAANNDLDISQPDGIILVNTKVSGGSDYSTDPALFPSEFDIDYNEIATGQSPSPNTLADPSISGLAKQPLPVQAFIDPLTSYHLKVPPNYVIPHGTGPLRWSCVYNQNNVVMTPRSTQISITKSNGLSMPAPPGSKRAPHPGRPYNCGEMVSRGRGIGYGKYTVDMVSTDIRGHVTAMFLIAHSNTPGEGSEIDIELTGLDPTAAWFTVWRGSTQQAAKVPLGFDASKGWHTYSVEWQPDFIAWSVDGKEVLRRTDLWTADPRTPEVEYKLALNSWTHDEEEDLWAGKFYWPANREQPVMSQFRNLRFTPATLQQ</sequence>
<evidence type="ECO:0000256" key="3">
    <source>
        <dbReference type="PIRSR" id="PIRSR608264-1"/>
    </source>
</evidence>
<keyword evidence="8" id="KW-1185">Reference proteome</keyword>
<feature type="active site" description="Nucleophile" evidence="3">
    <location>
        <position position="238"/>
    </location>
</feature>
<dbReference type="PROSITE" id="PS51762">
    <property type="entry name" value="GH16_2"/>
    <property type="match status" value="1"/>
</dbReference>
<feature type="signal peptide" evidence="5">
    <location>
        <begin position="1"/>
        <end position="25"/>
    </location>
</feature>
<evidence type="ECO:0000256" key="5">
    <source>
        <dbReference type="SAM" id="SignalP"/>
    </source>
</evidence>
<dbReference type="Proteomes" id="UP000748756">
    <property type="component" value="Unassembled WGS sequence"/>
</dbReference>
<evidence type="ECO:0000313" key="8">
    <source>
        <dbReference type="Proteomes" id="UP000748756"/>
    </source>
</evidence>
<feature type="region of interest" description="Disordered" evidence="4">
    <location>
        <begin position="169"/>
        <end position="190"/>
    </location>
</feature>
<dbReference type="AlphaFoldDB" id="A0A9P5RU34"/>
<dbReference type="Pfam" id="PF00722">
    <property type="entry name" value="Glyco_hydro_16"/>
    <property type="match status" value="1"/>
</dbReference>
<keyword evidence="1" id="KW-0378">Hydrolase</keyword>
<organism evidence="7 8">
    <name type="scientific">Linnemannia schmuckeri</name>
    <dbReference type="NCBI Taxonomy" id="64567"/>
    <lineage>
        <taxon>Eukaryota</taxon>
        <taxon>Fungi</taxon>
        <taxon>Fungi incertae sedis</taxon>
        <taxon>Mucoromycota</taxon>
        <taxon>Mortierellomycotina</taxon>
        <taxon>Mortierellomycetes</taxon>
        <taxon>Mortierellales</taxon>
        <taxon>Mortierellaceae</taxon>
        <taxon>Linnemannia</taxon>
    </lineage>
</organism>
<feature type="domain" description="GH16" evidence="6">
    <location>
        <begin position="109"/>
        <end position="361"/>
    </location>
</feature>
<evidence type="ECO:0000256" key="1">
    <source>
        <dbReference type="ARBA" id="ARBA00022801"/>
    </source>
</evidence>
<keyword evidence="5" id="KW-0732">Signal</keyword>
<dbReference type="Gene3D" id="2.60.120.200">
    <property type="match status" value="1"/>
</dbReference>
<dbReference type="GO" id="GO:0004553">
    <property type="term" value="F:hydrolase activity, hydrolyzing O-glycosyl compounds"/>
    <property type="evidence" value="ECO:0007669"/>
    <property type="project" value="InterPro"/>
</dbReference>
<proteinExistence type="predicted"/>
<dbReference type="GO" id="GO:0005975">
    <property type="term" value="P:carbohydrate metabolic process"/>
    <property type="evidence" value="ECO:0007669"/>
    <property type="project" value="InterPro"/>
</dbReference>
<comment type="caution">
    <text evidence="7">The sequence shown here is derived from an EMBL/GenBank/DDBJ whole genome shotgun (WGS) entry which is preliminary data.</text>
</comment>
<gene>
    <name evidence="7" type="ORF">BG015_000839</name>
</gene>
<dbReference type="InterPro" id="IPR008264">
    <property type="entry name" value="Beta_glucanase"/>
</dbReference>
<dbReference type="OrthoDB" id="4781at2759"/>
<keyword evidence="2" id="KW-0326">Glycosidase</keyword>
<name>A0A9P5RU34_9FUNG</name>
<evidence type="ECO:0000313" key="7">
    <source>
        <dbReference type="EMBL" id="KAF9142474.1"/>
    </source>
</evidence>
<evidence type="ECO:0000256" key="2">
    <source>
        <dbReference type="ARBA" id="ARBA00023295"/>
    </source>
</evidence>
<dbReference type="InterPro" id="IPR013320">
    <property type="entry name" value="ConA-like_dom_sf"/>
</dbReference>
<evidence type="ECO:0000256" key="4">
    <source>
        <dbReference type="SAM" id="MobiDB-lite"/>
    </source>
</evidence>
<reference evidence="7" key="1">
    <citation type="journal article" date="2020" name="Fungal Divers.">
        <title>Resolving the Mortierellaceae phylogeny through synthesis of multi-gene phylogenetics and phylogenomics.</title>
        <authorList>
            <person name="Vandepol N."/>
            <person name="Liber J."/>
            <person name="Desiro A."/>
            <person name="Na H."/>
            <person name="Kennedy M."/>
            <person name="Barry K."/>
            <person name="Grigoriev I.V."/>
            <person name="Miller A.N."/>
            <person name="O'Donnell K."/>
            <person name="Stajich J.E."/>
            <person name="Bonito G."/>
        </authorList>
    </citation>
    <scope>NUCLEOTIDE SEQUENCE</scope>
    <source>
        <strain evidence="7">NRRL 6426</strain>
    </source>
</reference>
<evidence type="ECO:0000259" key="6">
    <source>
        <dbReference type="PROSITE" id="PS51762"/>
    </source>
</evidence>
<dbReference type="EMBL" id="JAAAUQ010001143">
    <property type="protein sequence ID" value="KAF9142474.1"/>
    <property type="molecule type" value="Genomic_DNA"/>
</dbReference>
<dbReference type="PRINTS" id="PR00737">
    <property type="entry name" value="GLHYDRLASE16"/>
</dbReference>